<feature type="region of interest" description="Disordered" evidence="1">
    <location>
        <begin position="405"/>
        <end position="433"/>
    </location>
</feature>
<dbReference type="Pfam" id="PF01661">
    <property type="entry name" value="Macro"/>
    <property type="match status" value="1"/>
</dbReference>
<evidence type="ECO:0000313" key="3">
    <source>
        <dbReference type="EMBL" id="TKX21180.1"/>
    </source>
</evidence>
<dbReference type="InterPro" id="IPR002589">
    <property type="entry name" value="Macro_dom"/>
</dbReference>
<gene>
    <name evidence="3" type="ORF">C1H76_6721</name>
</gene>
<feature type="domain" description="Macro" evidence="2">
    <location>
        <begin position="478"/>
        <end position="676"/>
    </location>
</feature>
<organism evidence="3 4">
    <name type="scientific">Elsinoe australis</name>
    <dbReference type="NCBI Taxonomy" id="40998"/>
    <lineage>
        <taxon>Eukaryota</taxon>
        <taxon>Fungi</taxon>
        <taxon>Dikarya</taxon>
        <taxon>Ascomycota</taxon>
        <taxon>Pezizomycotina</taxon>
        <taxon>Dothideomycetes</taxon>
        <taxon>Dothideomycetidae</taxon>
        <taxon>Myriangiales</taxon>
        <taxon>Elsinoaceae</taxon>
        <taxon>Elsinoe</taxon>
    </lineage>
</organism>
<feature type="region of interest" description="Disordered" evidence="1">
    <location>
        <begin position="680"/>
        <end position="741"/>
    </location>
</feature>
<feature type="region of interest" description="Disordered" evidence="1">
    <location>
        <begin position="272"/>
        <end position="302"/>
    </location>
</feature>
<feature type="compositionally biased region" description="Pro residues" evidence="1">
    <location>
        <begin position="469"/>
        <end position="482"/>
    </location>
</feature>
<dbReference type="PANTHER" id="PTHR11106">
    <property type="entry name" value="GANGLIOSIDE INDUCED DIFFERENTIATION ASSOCIATED PROTEIN 2-RELATED"/>
    <property type="match status" value="1"/>
</dbReference>
<dbReference type="CDD" id="cd02908">
    <property type="entry name" value="Macro_OAADPr_deacetylase"/>
    <property type="match status" value="1"/>
</dbReference>
<feature type="compositionally biased region" description="Polar residues" evidence="1">
    <location>
        <begin position="417"/>
        <end position="426"/>
    </location>
</feature>
<dbReference type="Proteomes" id="UP000308133">
    <property type="component" value="Unassembled WGS sequence"/>
</dbReference>
<dbReference type="SMART" id="SM00506">
    <property type="entry name" value="A1pp"/>
    <property type="match status" value="1"/>
</dbReference>
<sequence>MTSGKYSIPQDLPFADGCVMSDIDQLPIEVANPVTFCRWWNAPGSSPFAALGPEDLSAACTCLTQALAAASTEQPESMTVTSKATTASTKSTTMSPAAVTTSTQIKSSTTSSTPTTTTSTTTTRTTTTTTTTQPFCSASAVQSLASDTSATPFCWAALSIATPTTTLFIYSTPTVTTTILETISANTTTVVYEPASTTITTVSISTDVRTKTSCVAGVLSHRGELAVHMVMKKRDAPPTTPAYLISQPASYVTSACSCLTGLGVPPVVTQTSTSNLPASTSTSTLSTTTTSTETITSTSTDTTYLPNPSTTFTVTSIDYTDSAIIGPGITKSAAASSTVIVNGGFSKAKYYSTTTYRLQPNLVNIAGSSVLDTCLYKGLHPPRESHPTINPILLLDTQQFPGRANAKSALAHHTKSSLDSNIPPTTSKHKSRMRPLFHSTLPKMAKVLSLSEIPTIASLYASSTLHPTSTPPSPLHTLPKPPRTSAFNTRLHLIKHDITRLRLTAIVNAANTSLLGGGGVDGAIHRAAGPELVEKCETLDGCETGDAKVTGGYELPARHVIHAVGPVYGVERRKREGREEELLGGCYERSMELAAGLRREDGEGVSVGFSGLSTGVYGYPKGEAARVAVATVVAWLDGEKRRAEKEGREERVEDVVFVCFEQKDFDAYVKWLPQFCPPAEEGGKDEAGEGARGEATETKVTDEAKADEKLDLPSPPTEEPKLPGEPDSKKIKTTHESEEKA</sequence>
<dbReference type="PANTHER" id="PTHR11106:SF27">
    <property type="entry name" value="MACRO DOMAIN-CONTAINING PROTEIN"/>
    <property type="match status" value="1"/>
</dbReference>
<feature type="compositionally biased region" description="Basic and acidic residues" evidence="1">
    <location>
        <begin position="718"/>
        <end position="741"/>
    </location>
</feature>
<evidence type="ECO:0000256" key="1">
    <source>
        <dbReference type="SAM" id="MobiDB-lite"/>
    </source>
</evidence>
<feature type="region of interest" description="Disordered" evidence="1">
    <location>
        <begin position="464"/>
        <end position="483"/>
    </location>
</feature>
<dbReference type="SUPFAM" id="SSF52949">
    <property type="entry name" value="Macro domain-like"/>
    <property type="match status" value="1"/>
</dbReference>
<reference evidence="3 4" key="1">
    <citation type="submission" date="2018-02" db="EMBL/GenBank/DDBJ databases">
        <title>Draft genome sequences of Elsinoe sp., causing black scab on jojoba.</title>
        <authorList>
            <person name="Stodart B."/>
            <person name="Jeffress S."/>
            <person name="Ash G."/>
            <person name="Arun Chinnappa K."/>
        </authorList>
    </citation>
    <scope>NUCLEOTIDE SEQUENCE [LARGE SCALE GENOMIC DNA]</scope>
    <source>
        <strain evidence="3 4">Hillstone_2</strain>
    </source>
</reference>
<accession>A0A4U7AWZ7</accession>
<comment type="caution">
    <text evidence="3">The sequence shown here is derived from an EMBL/GenBank/DDBJ whole genome shotgun (WGS) entry which is preliminary data.</text>
</comment>
<name>A0A4U7AWZ7_9PEZI</name>
<dbReference type="PROSITE" id="PS51154">
    <property type="entry name" value="MACRO"/>
    <property type="match status" value="1"/>
</dbReference>
<dbReference type="Gene3D" id="3.40.220.10">
    <property type="entry name" value="Leucine Aminopeptidase, subunit E, domain 1"/>
    <property type="match status" value="1"/>
</dbReference>
<dbReference type="EMBL" id="PTQR01000082">
    <property type="protein sequence ID" value="TKX21180.1"/>
    <property type="molecule type" value="Genomic_DNA"/>
</dbReference>
<protein>
    <submittedName>
        <fullName evidence="3">Macro domain-containing protein 1</fullName>
    </submittedName>
</protein>
<dbReference type="InterPro" id="IPR043472">
    <property type="entry name" value="Macro_dom-like"/>
</dbReference>
<dbReference type="AlphaFoldDB" id="A0A4U7AWZ7"/>
<proteinExistence type="predicted"/>
<evidence type="ECO:0000313" key="4">
    <source>
        <dbReference type="Proteomes" id="UP000308133"/>
    </source>
</evidence>
<feature type="compositionally biased region" description="Basic and acidic residues" evidence="1">
    <location>
        <begin position="681"/>
        <end position="711"/>
    </location>
</feature>
<evidence type="ECO:0000259" key="2">
    <source>
        <dbReference type="PROSITE" id="PS51154"/>
    </source>
</evidence>
<feature type="region of interest" description="Disordered" evidence="1">
    <location>
        <begin position="73"/>
        <end position="129"/>
    </location>
</feature>